<feature type="region of interest" description="Disordered" evidence="1">
    <location>
        <begin position="57"/>
        <end position="163"/>
    </location>
</feature>
<comment type="caution">
    <text evidence="2">The sequence shown here is derived from an EMBL/GenBank/DDBJ whole genome shotgun (WGS) entry which is preliminary data.</text>
</comment>
<feature type="compositionally biased region" description="Acidic residues" evidence="1">
    <location>
        <begin position="60"/>
        <end position="69"/>
    </location>
</feature>
<feature type="compositionally biased region" description="Acidic residues" evidence="1">
    <location>
        <begin position="11"/>
        <end position="20"/>
    </location>
</feature>
<dbReference type="EMBL" id="JZBS01000140">
    <property type="protein sequence ID" value="KKK27106.1"/>
    <property type="molecule type" value="Genomic_DNA"/>
</dbReference>
<feature type="compositionally biased region" description="Basic and acidic residues" evidence="1">
    <location>
        <begin position="1"/>
        <end position="10"/>
    </location>
</feature>
<name>A0A0F8VV33_9EURO</name>
<evidence type="ECO:0000256" key="1">
    <source>
        <dbReference type="SAM" id="MobiDB-lite"/>
    </source>
</evidence>
<sequence length="358" mass="40588">MSFGHHHDNPFSDDEEDNTDEESFMSFLELAGLGFLMVDAMVRSRLSNREGGPLALWPNSEDELEEQQENNENNPWRTMNRENRPIPTTAALNIRRPIVSRTPRPRHEPLGDLDSLSMLDEEEEPTRGQPLSSTTHGRSSLALNFNLNNPSPQDNEPPQSTWPTGWNTHHDYFLWACRGTVPVITDHLQAVFAFSPPIEETFVAERLSGVNAYKQITFLKTYLPGETHSLQRAEARGVIYEANISHPDVRSGSQQLDIEQLDPRNSQYLEPVFPGGGPAEWTRYDDAYAALYLGDHPEALRGDYSWVFPSRISLEFLSLRMAQIPHLNLTWVELQAAVSRRKLLLTASPLSIGPEYLD</sequence>
<feature type="region of interest" description="Disordered" evidence="1">
    <location>
        <begin position="1"/>
        <end position="20"/>
    </location>
</feature>
<dbReference type="Proteomes" id="UP000034291">
    <property type="component" value="Unassembled WGS sequence"/>
</dbReference>
<accession>A0A0F8VV33</accession>
<dbReference type="OrthoDB" id="4403254at2759"/>
<evidence type="ECO:0000313" key="2">
    <source>
        <dbReference type="EMBL" id="KKK27106.1"/>
    </source>
</evidence>
<keyword evidence="3" id="KW-1185">Reference proteome</keyword>
<gene>
    <name evidence="2" type="ORF">ARAM_000004</name>
</gene>
<protein>
    <submittedName>
        <fullName evidence="2">Uncharacterized protein</fullName>
    </submittedName>
</protein>
<feature type="compositionally biased region" description="Polar residues" evidence="1">
    <location>
        <begin position="129"/>
        <end position="163"/>
    </location>
</feature>
<proteinExistence type="predicted"/>
<dbReference type="AlphaFoldDB" id="A0A0F8VV33"/>
<reference evidence="2 3" key="1">
    <citation type="submission" date="2015-02" db="EMBL/GenBank/DDBJ databases">
        <title>Draft Genome Sequences of Two Closely-Related Aflatoxigenic Aspergillus Species Obtained from the Cote d'Ivoire.</title>
        <authorList>
            <person name="Moore G.G."/>
            <person name="Beltz S.B."/>
            <person name="Mack B.M."/>
        </authorList>
    </citation>
    <scope>NUCLEOTIDE SEQUENCE [LARGE SCALE GENOMIC DNA]</scope>
    <source>
        <strain evidence="2 3">SRRC1468</strain>
    </source>
</reference>
<evidence type="ECO:0000313" key="3">
    <source>
        <dbReference type="Proteomes" id="UP000034291"/>
    </source>
</evidence>
<organism evidence="2 3">
    <name type="scientific">Aspergillus rambellii</name>
    <dbReference type="NCBI Taxonomy" id="308745"/>
    <lineage>
        <taxon>Eukaryota</taxon>
        <taxon>Fungi</taxon>
        <taxon>Dikarya</taxon>
        <taxon>Ascomycota</taxon>
        <taxon>Pezizomycotina</taxon>
        <taxon>Eurotiomycetes</taxon>
        <taxon>Eurotiomycetidae</taxon>
        <taxon>Eurotiales</taxon>
        <taxon>Aspergillaceae</taxon>
        <taxon>Aspergillus</taxon>
        <taxon>Aspergillus subgen. Nidulantes</taxon>
    </lineage>
</organism>